<keyword evidence="1" id="KW-0812">Transmembrane</keyword>
<feature type="transmembrane region" description="Helical" evidence="1">
    <location>
        <begin position="251"/>
        <end position="275"/>
    </location>
</feature>
<sequence>MYNYNQGSIVPRTWIYFAQILGTVLAVISIFAWFYYADDILAGISGSANLGIFALATALVAYIAWKTIYTAFVICLFVKNNDDQTILANKFVLISMSLTLGGFFTPFVLSSMPNINSKSTMNPRVFISKQLGMTLLVGTVIAAIAYFTTIAGKNAAIVFDSTTFGTINTVVTILIALGFAFGASSVLLFWSKDANTKYQESGLMKVIGVVWTVIMTVELVFIWILALIRLIGAVLDVFRTLASDDGGFFKIFYFLLALANLMFTLLFTIFIMRMVGETMAGLWKKDQVIEYNIYEKLAQKKANLNK</sequence>
<keyword evidence="1" id="KW-1133">Transmembrane helix</keyword>
<dbReference type="KEGG" id="esx:ESOMN_v1c02050"/>
<evidence type="ECO:0000256" key="1">
    <source>
        <dbReference type="SAM" id="Phobius"/>
    </source>
</evidence>
<feature type="transmembrane region" description="Helical" evidence="1">
    <location>
        <begin position="202"/>
        <end position="231"/>
    </location>
</feature>
<evidence type="ECO:0000313" key="3">
    <source>
        <dbReference type="Proteomes" id="UP000232230"/>
    </source>
</evidence>
<feature type="transmembrane region" description="Helical" evidence="1">
    <location>
        <begin position="170"/>
        <end position="190"/>
    </location>
</feature>
<organism evidence="2 3">
    <name type="scientific">Williamsoniiplasma somnilux</name>
    <dbReference type="NCBI Taxonomy" id="215578"/>
    <lineage>
        <taxon>Bacteria</taxon>
        <taxon>Bacillati</taxon>
        <taxon>Mycoplasmatota</taxon>
        <taxon>Mollicutes</taxon>
        <taxon>Entomoplasmatales</taxon>
        <taxon>Williamsoniiplasma</taxon>
    </lineage>
</organism>
<dbReference type="RefSeq" id="WP_024863725.1">
    <property type="nucleotide sequence ID" value="NZ_CP024965.1"/>
</dbReference>
<feature type="transmembrane region" description="Helical" evidence="1">
    <location>
        <begin position="131"/>
        <end position="150"/>
    </location>
</feature>
<dbReference type="EMBL" id="CP024965">
    <property type="protein sequence ID" value="ATZ18589.1"/>
    <property type="molecule type" value="Genomic_DNA"/>
</dbReference>
<evidence type="ECO:0008006" key="4">
    <source>
        <dbReference type="Google" id="ProtNLM"/>
    </source>
</evidence>
<feature type="transmembrane region" description="Helical" evidence="1">
    <location>
        <begin position="91"/>
        <end position="110"/>
    </location>
</feature>
<protein>
    <recommendedName>
        <fullName evidence="4">Transmembrane protein</fullName>
    </recommendedName>
</protein>
<name>A0A2K8NXP0_9MOLU</name>
<dbReference type="Proteomes" id="UP000232230">
    <property type="component" value="Chromosome"/>
</dbReference>
<reference evidence="2 3" key="1">
    <citation type="submission" date="2017-11" db="EMBL/GenBank/DDBJ databases">
        <title>Genome sequence of Entomoplasma somnilux PYAN-1 (ATCC 49194).</title>
        <authorList>
            <person name="Lo W.-S."/>
            <person name="Gasparich G.E."/>
            <person name="Kuo C.-H."/>
        </authorList>
    </citation>
    <scope>NUCLEOTIDE SEQUENCE [LARGE SCALE GENOMIC DNA]</scope>
    <source>
        <strain evidence="2 3">PYAN-1</strain>
    </source>
</reference>
<keyword evidence="1" id="KW-0472">Membrane</keyword>
<evidence type="ECO:0000313" key="2">
    <source>
        <dbReference type="EMBL" id="ATZ18589.1"/>
    </source>
</evidence>
<gene>
    <name evidence="2" type="ORF">ESOMN_v1c02050</name>
</gene>
<accession>A0A2K8NXP0</accession>
<keyword evidence="3" id="KW-1185">Reference proteome</keyword>
<feature type="transmembrane region" description="Helical" evidence="1">
    <location>
        <begin position="14"/>
        <end position="36"/>
    </location>
</feature>
<dbReference type="AlphaFoldDB" id="A0A2K8NXP0"/>
<proteinExistence type="predicted"/>
<feature type="transmembrane region" description="Helical" evidence="1">
    <location>
        <begin position="48"/>
        <end position="79"/>
    </location>
</feature>